<reference evidence="17" key="1">
    <citation type="submission" date="2023-01" db="EMBL/GenBank/DDBJ databases">
        <title>Key to firefly adult light organ development and bioluminescence: homeobox transcription factors regulate luciferase expression and transportation to peroxisome.</title>
        <authorList>
            <person name="Fu X."/>
        </authorList>
    </citation>
    <scope>NUCLEOTIDE SEQUENCE [LARGE SCALE GENOMIC DNA]</scope>
</reference>
<keyword evidence="7" id="KW-0238">DNA-binding</keyword>
<evidence type="ECO:0000256" key="11">
    <source>
        <dbReference type="PROSITE-ProRule" id="PRU00042"/>
    </source>
</evidence>
<keyword evidence="3" id="KW-0677">Repeat</keyword>
<feature type="domain" description="C2H2-type" evidence="14">
    <location>
        <begin position="651"/>
        <end position="678"/>
    </location>
</feature>
<evidence type="ECO:0000259" key="15">
    <source>
        <dbReference type="PROSITE" id="PS51915"/>
    </source>
</evidence>
<feature type="binding site" evidence="12">
    <location>
        <position position="57"/>
    </location>
    <ligand>
        <name>Zn(2+)</name>
        <dbReference type="ChEBI" id="CHEBI:29105"/>
    </ligand>
</feature>
<dbReference type="GO" id="GO:0000981">
    <property type="term" value="F:DNA-binding transcription factor activity, RNA polymerase II-specific"/>
    <property type="evidence" value="ECO:0007669"/>
    <property type="project" value="TreeGrafter"/>
</dbReference>
<dbReference type="SMART" id="SM00355">
    <property type="entry name" value="ZnF_C2H2"/>
    <property type="match status" value="13"/>
</dbReference>
<feature type="compositionally biased region" description="Basic and acidic residues" evidence="13">
    <location>
        <begin position="217"/>
        <end position="226"/>
    </location>
</feature>
<dbReference type="PANTHER" id="PTHR24388:SF104">
    <property type="entry name" value="AT-RICH BINDING PROTEIN-RELATED"/>
    <property type="match status" value="1"/>
</dbReference>
<dbReference type="GO" id="GO:0008270">
    <property type="term" value="F:zinc ion binding"/>
    <property type="evidence" value="ECO:0007669"/>
    <property type="project" value="UniProtKB-UniRule"/>
</dbReference>
<comment type="caution">
    <text evidence="16">The sequence shown here is derived from an EMBL/GenBank/DDBJ whole genome shotgun (WGS) entry which is preliminary data.</text>
</comment>
<evidence type="ECO:0000256" key="9">
    <source>
        <dbReference type="ARBA" id="ARBA00023242"/>
    </source>
</evidence>
<evidence type="ECO:0000256" key="12">
    <source>
        <dbReference type="PROSITE-ProRule" id="PRU01263"/>
    </source>
</evidence>
<dbReference type="InterPro" id="IPR036236">
    <property type="entry name" value="Znf_C2H2_sf"/>
</dbReference>
<evidence type="ECO:0000256" key="8">
    <source>
        <dbReference type="ARBA" id="ARBA00023163"/>
    </source>
</evidence>
<dbReference type="SUPFAM" id="SSF57716">
    <property type="entry name" value="Glucocorticoid receptor-like (DNA-binding domain)"/>
    <property type="match status" value="1"/>
</dbReference>
<proteinExistence type="inferred from homology"/>
<evidence type="ECO:0000256" key="10">
    <source>
        <dbReference type="ARBA" id="ARBA00037948"/>
    </source>
</evidence>
<feature type="binding site" evidence="12">
    <location>
        <position position="14"/>
    </location>
    <ligand>
        <name>Zn(2+)</name>
        <dbReference type="ChEBI" id="CHEBI:29105"/>
    </ligand>
</feature>
<feature type="domain" description="C2H2-type" evidence="14">
    <location>
        <begin position="594"/>
        <end position="622"/>
    </location>
</feature>
<dbReference type="GO" id="GO:0000978">
    <property type="term" value="F:RNA polymerase II cis-regulatory region sequence-specific DNA binding"/>
    <property type="evidence" value="ECO:0007669"/>
    <property type="project" value="TreeGrafter"/>
</dbReference>
<comment type="subcellular location">
    <subcellularLocation>
        <location evidence="1">Nucleus</location>
    </subcellularLocation>
</comment>
<keyword evidence="8" id="KW-0804">Transcription</keyword>
<feature type="binding site" evidence="12">
    <location>
        <position position="60"/>
    </location>
    <ligand>
        <name>Zn(2+)</name>
        <dbReference type="ChEBI" id="CHEBI:29105"/>
    </ligand>
</feature>
<evidence type="ECO:0000256" key="4">
    <source>
        <dbReference type="ARBA" id="ARBA00022771"/>
    </source>
</evidence>
<dbReference type="InterPro" id="IPR050527">
    <property type="entry name" value="Snail/Krueppel_Znf"/>
</dbReference>
<dbReference type="PANTHER" id="PTHR24388">
    <property type="entry name" value="ZINC FINGER PROTEIN"/>
    <property type="match status" value="1"/>
</dbReference>
<feature type="domain" description="C2H2-type" evidence="14">
    <location>
        <begin position="624"/>
        <end position="651"/>
    </location>
</feature>
<evidence type="ECO:0000256" key="3">
    <source>
        <dbReference type="ARBA" id="ARBA00022737"/>
    </source>
</evidence>
<dbReference type="FunFam" id="3.30.160.60:FF:000624">
    <property type="entry name" value="zinc finger protein 697"/>
    <property type="match status" value="2"/>
</dbReference>
<comment type="similarity">
    <text evidence="10">Belongs to the snail C2H2-type zinc-finger protein family.</text>
</comment>
<feature type="domain" description="C2H2-type" evidence="14">
    <location>
        <begin position="483"/>
        <end position="510"/>
    </location>
</feature>
<keyword evidence="6" id="KW-0805">Transcription regulation</keyword>
<dbReference type="SMART" id="SM00868">
    <property type="entry name" value="zf-AD"/>
    <property type="match status" value="1"/>
</dbReference>
<keyword evidence="17" id="KW-1185">Reference proteome</keyword>
<dbReference type="Gene3D" id="3.40.1800.20">
    <property type="match status" value="1"/>
</dbReference>
<dbReference type="SUPFAM" id="SSF57667">
    <property type="entry name" value="beta-beta-alpha zinc fingers"/>
    <property type="match status" value="5"/>
</dbReference>
<dbReference type="Pfam" id="PF13912">
    <property type="entry name" value="zf-C2H2_6"/>
    <property type="match status" value="1"/>
</dbReference>
<dbReference type="GO" id="GO:0005634">
    <property type="term" value="C:nucleus"/>
    <property type="evidence" value="ECO:0007669"/>
    <property type="project" value="UniProtKB-SubCell"/>
</dbReference>
<evidence type="ECO:0000313" key="17">
    <source>
        <dbReference type="Proteomes" id="UP001353858"/>
    </source>
</evidence>
<evidence type="ECO:0000259" key="14">
    <source>
        <dbReference type="PROSITE" id="PS50157"/>
    </source>
</evidence>
<dbReference type="Pfam" id="PF07776">
    <property type="entry name" value="zf-AD"/>
    <property type="match status" value="1"/>
</dbReference>
<accession>A0AAN7P0L3</accession>
<feature type="domain" description="C2H2-type" evidence="14">
    <location>
        <begin position="707"/>
        <end position="734"/>
    </location>
</feature>
<feature type="domain" description="C2H2-type" evidence="14">
    <location>
        <begin position="566"/>
        <end position="593"/>
    </location>
</feature>
<evidence type="ECO:0000256" key="7">
    <source>
        <dbReference type="ARBA" id="ARBA00023125"/>
    </source>
</evidence>
<dbReference type="AlphaFoldDB" id="A0AAN7P0L3"/>
<feature type="compositionally biased region" description="Acidic residues" evidence="13">
    <location>
        <begin position="207"/>
        <end position="216"/>
    </location>
</feature>
<dbReference type="Gene3D" id="3.30.160.60">
    <property type="entry name" value="Classic Zinc Finger"/>
    <property type="match status" value="8"/>
</dbReference>
<evidence type="ECO:0000256" key="2">
    <source>
        <dbReference type="ARBA" id="ARBA00022723"/>
    </source>
</evidence>
<feature type="compositionally biased region" description="Acidic residues" evidence="13">
    <location>
        <begin position="227"/>
        <end position="237"/>
    </location>
</feature>
<organism evidence="16 17">
    <name type="scientific">Aquatica leii</name>
    <dbReference type="NCBI Taxonomy" id="1421715"/>
    <lineage>
        <taxon>Eukaryota</taxon>
        <taxon>Metazoa</taxon>
        <taxon>Ecdysozoa</taxon>
        <taxon>Arthropoda</taxon>
        <taxon>Hexapoda</taxon>
        <taxon>Insecta</taxon>
        <taxon>Pterygota</taxon>
        <taxon>Neoptera</taxon>
        <taxon>Endopterygota</taxon>
        <taxon>Coleoptera</taxon>
        <taxon>Polyphaga</taxon>
        <taxon>Elateriformia</taxon>
        <taxon>Elateroidea</taxon>
        <taxon>Lampyridae</taxon>
        <taxon>Luciolinae</taxon>
        <taxon>Aquatica</taxon>
    </lineage>
</organism>
<dbReference type="FunFam" id="3.30.160.60:FF:000965">
    <property type="entry name" value="Neurotrophin receptor-interacting factor homolog"/>
    <property type="match status" value="1"/>
</dbReference>
<evidence type="ECO:0000313" key="16">
    <source>
        <dbReference type="EMBL" id="KAK4872408.1"/>
    </source>
</evidence>
<dbReference type="EMBL" id="JARPUR010000007">
    <property type="protein sequence ID" value="KAK4872408.1"/>
    <property type="molecule type" value="Genomic_DNA"/>
</dbReference>
<dbReference type="FunFam" id="3.30.160.60:FF:000295">
    <property type="entry name" value="zinc finger protein 19"/>
    <property type="match status" value="1"/>
</dbReference>
<protein>
    <submittedName>
        <fullName evidence="16">Uncharacterized protein</fullName>
    </submittedName>
</protein>
<dbReference type="InterPro" id="IPR013087">
    <property type="entry name" value="Znf_C2H2_type"/>
</dbReference>
<feature type="region of interest" description="Disordered" evidence="13">
    <location>
        <begin position="174"/>
        <end position="270"/>
    </location>
</feature>
<name>A0AAN7P0L3_9COLE</name>
<feature type="domain" description="C2H2-type" evidence="14">
    <location>
        <begin position="679"/>
        <end position="706"/>
    </location>
</feature>
<dbReference type="PROSITE" id="PS00028">
    <property type="entry name" value="ZINC_FINGER_C2H2_1"/>
    <property type="match status" value="9"/>
</dbReference>
<dbReference type="Pfam" id="PF00096">
    <property type="entry name" value="zf-C2H2"/>
    <property type="match status" value="5"/>
</dbReference>
<dbReference type="Proteomes" id="UP001353858">
    <property type="component" value="Unassembled WGS sequence"/>
</dbReference>
<feature type="binding site" evidence="12">
    <location>
        <position position="11"/>
    </location>
    <ligand>
        <name>Zn(2+)</name>
        <dbReference type="ChEBI" id="CHEBI:29105"/>
    </ligand>
</feature>
<sequence length="768" mass="87984">MDSINEIMRLCRLCLAKDEVNTPIFEEHGDIKQILLKISACLPVKVSKEDNLPKNICDGCSCKLEMLYHFWSTSANSEKKLIKLLDQIGVNKLSDNNELPMPSSLQSQQHSISSDPVVLKQEVVDVIDSQSVEEDLVHEDLIVTNDQDYLLEQEQIPYQPVEFQFQQDGFETVTAEDESTNVDTKPESESKPRKRRAAAMKALATMESEDEDDPDLIDTKIAKTEEQSDESAGEDPEPTTFVGLPSADDEQPGPSGVGKPSSDAPAKMRARVGSRYSGIVKLEGRNSFNNAVTKKRFLKCSVCSARFQSADELEEHRLEDHPALGKRRRKAKTSRVEDVFIKEEVIEEELNLIFSTDDEEDELEVVFNEGFTGTQQIVDEQLKSLQVEGCCLLCNNGKVMPAEQLKKHYKKHERILTHFKEEKSDNRVVNVFYCHICKDGIVMTKKELKDHYLSDHDTRIPDNGAFYKKAIRKRPRSPRPEVFRCEICNEEFSTKVLLEEHFDRHDDQYSCDICNTGFKKLIDYTFHMQGHSEDKMFKCPLCEFSTDKGYLVKSHLYSVHDRFKKYKCELCGKGFAIFTHFQEHRYFHTGEKPFQCSECGQKFMYTRYLNSHKVQMHKKEQKGIACAICSKVYSHRNSLNTHMKSHTGAMSVCDVCGKTLSSNEKLRLHYRIHTGEKPYKCDYCQKSFKTSSYRAEHERTHTGEKPYECPFCGKGFSQRTSMVIHSRGHTGEKPYFCHLCKKAFAAKSMVTIHLKSCKGLIGHVVVND</sequence>
<feature type="domain" description="ZAD" evidence="15">
    <location>
        <begin position="9"/>
        <end position="84"/>
    </location>
</feature>
<dbReference type="InterPro" id="IPR012934">
    <property type="entry name" value="Znf_AD"/>
</dbReference>
<keyword evidence="4 11" id="KW-0863">Zinc-finger</keyword>
<evidence type="ECO:0000256" key="5">
    <source>
        <dbReference type="ARBA" id="ARBA00022833"/>
    </source>
</evidence>
<evidence type="ECO:0000256" key="6">
    <source>
        <dbReference type="ARBA" id="ARBA00023015"/>
    </source>
</evidence>
<evidence type="ECO:0000256" key="13">
    <source>
        <dbReference type="SAM" id="MobiDB-lite"/>
    </source>
</evidence>
<keyword evidence="5 12" id="KW-0862">Zinc</keyword>
<dbReference type="PROSITE" id="PS51915">
    <property type="entry name" value="ZAD"/>
    <property type="match status" value="1"/>
</dbReference>
<feature type="domain" description="C2H2-type" evidence="14">
    <location>
        <begin position="509"/>
        <end position="536"/>
    </location>
</feature>
<keyword evidence="2 12" id="KW-0479">Metal-binding</keyword>
<keyword evidence="9" id="KW-0539">Nucleus</keyword>
<gene>
    <name evidence="16" type="ORF">RN001_014437</name>
</gene>
<evidence type="ECO:0000256" key="1">
    <source>
        <dbReference type="ARBA" id="ARBA00004123"/>
    </source>
</evidence>
<dbReference type="PROSITE" id="PS50157">
    <property type="entry name" value="ZINC_FINGER_C2H2_2"/>
    <property type="match status" value="8"/>
</dbReference>